<dbReference type="AlphaFoldDB" id="A0A0C3CXF5"/>
<dbReference type="EMBL" id="KN831768">
    <property type="protein sequence ID" value="KIM48511.1"/>
    <property type="molecule type" value="Genomic_DNA"/>
</dbReference>
<protein>
    <submittedName>
        <fullName evidence="1">Uncharacterized protein</fullName>
    </submittedName>
</protein>
<accession>A0A0C3CXF5</accession>
<dbReference type="Proteomes" id="UP000053424">
    <property type="component" value="Unassembled WGS sequence"/>
</dbReference>
<sequence>MSTLQADASDSEDFLECKEVLELEENAQRQEDDRGTWLNAKHDPFILKFPPEISSHIFFHAMDASSYSDLKKVPTSILLGSVCRGWRLLARSTPELWSTLSFSLAKPSRQPEGLSQLQAVTDWMQLSGGVPLILRVFKYWGGDPVSQEVWKPVIDVLNQHSGRWHQVLLQLPPPFFQHFCGIAAPTMLYDLHVVGSYYDVPPYFKLHSRPSPTRLTISHFPVSTFDIVWDNLTFLHMTLIVFDGCIEAIQQAPFLESCSITLYWMKLLPSIPKITVRLTRLRTLSLSRFPIELHRSFLEILELPSLQAYRHQSAGNDFTVDNVISLLNRSGTDLKQLTLDVHAPRVEEIRKLLIAVPHLENLYLDFCCSYNDATIQELFDNLCSSPSVGGTPEFLPVLQSLTIYGWGISIWECIPLLFGSPHRKYLRLETNKTSKDDIDKDVLRKILLLVEDGASIRISRGDVDYLQQFKESPKVLGDVDHALGVQPTAVGAGGENEGFLYSFSSLFSFIFCRR</sequence>
<dbReference type="InterPro" id="IPR032675">
    <property type="entry name" value="LRR_dom_sf"/>
</dbReference>
<organism evidence="1 2">
    <name type="scientific">Hebeloma cylindrosporum</name>
    <dbReference type="NCBI Taxonomy" id="76867"/>
    <lineage>
        <taxon>Eukaryota</taxon>
        <taxon>Fungi</taxon>
        <taxon>Dikarya</taxon>
        <taxon>Basidiomycota</taxon>
        <taxon>Agaricomycotina</taxon>
        <taxon>Agaricomycetes</taxon>
        <taxon>Agaricomycetidae</taxon>
        <taxon>Agaricales</taxon>
        <taxon>Agaricineae</taxon>
        <taxon>Hymenogastraceae</taxon>
        <taxon>Hebeloma</taxon>
    </lineage>
</organism>
<dbReference type="Gene3D" id="1.20.1280.50">
    <property type="match status" value="1"/>
</dbReference>
<evidence type="ECO:0000313" key="1">
    <source>
        <dbReference type="EMBL" id="KIM48511.1"/>
    </source>
</evidence>
<proteinExistence type="predicted"/>
<evidence type="ECO:0000313" key="2">
    <source>
        <dbReference type="Proteomes" id="UP000053424"/>
    </source>
</evidence>
<keyword evidence="2" id="KW-1185">Reference proteome</keyword>
<dbReference type="Gene3D" id="3.80.10.10">
    <property type="entry name" value="Ribonuclease Inhibitor"/>
    <property type="match status" value="1"/>
</dbReference>
<name>A0A0C3CXF5_HEBCY</name>
<dbReference type="HOGENOM" id="CLU_018544_14_1_1"/>
<gene>
    <name evidence="1" type="ORF">M413DRAFT_80310</name>
</gene>
<reference evidence="1 2" key="1">
    <citation type="submission" date="2014-04" db="EMBL/GenBank/DDBJ databases">
        <authorList>
            <consortium name="DOE Joint Genome Institute"/>
            <person name="Kuo A."/>
            <person name="Gay G."/>
            <person name="Dore J."/>
            <person name="Kohler A."/>
            <person name="Nagy L.G."/>
            <person name="Floudas D."/>
            <person name="Copeland A."/>
            <person name="Barry K.W."/>
            <person name="Cichocki N."/>
            <person name="Veneault-Fourrey C."/>
            <person name="LaButti K."/>
            <person name="Lindquist E.A."/>
            <person name="Lipzen A."/>
            <person name="Lundell T."/>
            <person name="Morin E."/>
            <person name="Murat C."/>
            <person name="Sun H."/>
            <person name="Tunlid A."/>
            <person name="Henrissat B."/>
            <person name="Grigoriev I.V."/>
            <person name="Hibbett D.S."/>
            <person name="Martin F."/>
            <person name="Nordberg H.P."/>
            <person name="Cantor M.N."/>
            <person name="Hua S.X."/>
        </authorList>
    </citation>
    <scope>NUCLEOTIDE SEQUENCE [LARGE SCALE GENOMIC DNA]</scope>
    <source>
        <strain evidence="2">h7</strain>
    </source>
</reference>
<dbReference type="OrthoDB" id="2269034at2759"/>
<reference evidence="2" key="2">
    <citation type="submission" date="2015-01" db="EMBL/GenBank/DDBJ databases">
        <title>Evolutionary Origins and Diversification of the Mycorrhizal Mutualists.</title>
        <authorList>
            <consortium name="DOE Joint Genome Institute"/>
            <consortium name="Mycorrhizal Genomics Consortium"/>
            <person name="Kohler A."/>
            <person name="Kuo A."/>
            <person name="Nagy L.G."/>
            <person name="Floudas D."/>
            <person name="Copeland A."/>
            <person name="Barry K.W."/>
            <person name="Cichocki N."/>
            <person name="Veneault-Fourrey C."/>
            <person name="LaButti K."/>
            <person name="Lindquist E.A."/>
            <person name="Lipzen A."/>
            <person name="Lundell T."/>
            <person name="Morin E."/>
            <person name="Murat C."/>
            <person name="Riley R."/>
            <person name="Ohm R."/>
            <person name="Sun H."/>
            <person name="Tunlid A."/>
            <person name="Henrissat B."/>
            <person name="Grigoriev I.V."/>
            <person name="Hibbett D.S."/>
            <person name="Martin F."/>
        </authorList>
    </citation>
    <scope>NUCLEOTIDE SEQUENCE [LARGE SCALE GENOMIC DNA]</scope>
    <source>
        <strain evidence="2">h7</strain>
    </source>
</reference>
<dbReference type="SUPFAM" id="SSF52047">
    <property type="entry name" value="RNI-like"/>
    <property type="match status" value="1"/>
</dbReference>